<evidence type="ECO:0000256" key="1">
    <source>
        <dbReference type="SAM" id="MobiDB-lite"/>
    </source>
</evidence>
<sequence length="778" mass="76800">MASLLGRSRVLRHSTDTPRGGVGRPKNSAPLLLCDPGPCLGSSALPWKHHLRLQPLQAQSGSRGDSTRKVRLSRSRHAAALDVLRRVTYQATLPVPSEPPEAGDGLLLRFPALEFRSLLLNAIGRESFPDRAVWKRNKVELCSLLLHLAAGDTTAYAAALEAVVSACISLKAGGGSDKGVTRRQRGRAAAAAAAAALAVEAGAASAACAGPSPLSSASSSLDGTDGADSLPLPHCAAATSTSTSTSSTPISTPTAPAPSSALFLVSHVRSLESRRAALRAQVDGWCRAIVQGAGAGAGGGGGSGGTMAAAAAPLGVAVGGQQGQGQGQEAAAVGCSGTSAPAPSCCSGATAAVSAASSTASTTTGTSTSTTTPSSTSSTSAAATSNRCPKPPTAAALASAAATFAQLRPLLERVLGLGEPAPLVDIRRNGSYTELQVAAQLEGHLPPGWRLYAQATIVRVDGSPFVNRKHLKGEADLLLVDPDGVVQALVEVKTAKGNPYVALYEDVGKLLGLLRAVRNRVVTFRHGGVSSTSSSASGSSSSSTELVTLAFSKRLRPIYVLGCGGPTLGGLEWQPASAASVAAAAAAPAAWPSAAAAAGVGAAAAAAAAVPDTVVAAAAAAATIKGSYDHSIAAAATAAASSSSTSTSSGRPAAATATATAATASSAPHQGLVVPPSAVLRSAWSKLLTMELGRELSGGGSSSSSSSSSNGSSATTTTSGGGGGGGPAAVWSSVSVAALTREAVVLQLPAAAVPRLAARVSAYFARLAHCEVYLVNTA</sequence>
<proteinExistence type="predicted"/>
<reference evidence="2 3" key="1">
    <citation type="journal article" date="2007" name="Science">
        <title>The Chlamydomonas genome reveals the evolution of key animal and plant functions.</title>
        <authorList>
            <person name="Merchant S.S."/>
            <person name="Prochnik S.E."/>
            <person name="Vallon O."/>
            <person name="Harris E.H."/>
            <person name="Karpowicz S.J."/>
            <person name="Witman G.B."/>
            <person name="Terry A."/>
            <person name="Salamov A."/>
            <person name="Fritz-Laylin L.K."/>
            <person name="Marechal-Drouard L."/>
            <person name="Marshall W.F."/>
            <person name="Qu L.H."/>
            <person name="Nelson D.R."/>
            <person name="Sanderfoot A.A."/>
            <person name="Spalding M.H."/>
            <person name="Kapitonov V.V."/>
            <person name="Ren Q."/>
            <person name="Ferris P."/>
            <person name="Lindquist E."/>
            <person name="Shapiro H."/>
            <person name="Lucas S.M."/>
            <person name="Grimwood J."/>
            <person name="Schmutz J."/>
            <person name="Cardol P."/>
            <person name="Cerutti H."/>
            <person name="Chanfreau G."/>
            <person name="Chen C.L."/>
            <person name="Cognat V."/>
            <person name="Croft M.T."/>
            <person name="Dent R."/>
            <person name="Dutcher S."/>
            <person name="Fernandez E."/>
            <person name="Fukuzawa H."/>
            <person name="Gonzalez-Ballester D."/>
            <person name="Gonzalez-Halphen D."/>
            <person name="Hallmann A."/>
            <person name="Hanikenne M."/>
            <person name="Hippler M."/>
            <person name="Inwood W."/>
            <person name="Jabbari K."/>
            <person name="Kalanon M."/>
            <person name="Kuras R."/>
            <person name="Lefebvre P.A."/>
            <person name="Lemaire S.D."/>
            <person name="Lobanov A.V."/>
            <person name="Lohr M."/>
            <person name="Manuell A."/>
            <person name="Meier I."/>
            <person name="Mets L."/>
            <person name="Mittag M."/>
            <person name="Mittelmeier T."/>
            <person name="Moroney J.V."/>
            <person name="Moseley J."/>
            <person name="Napoli C."/>
            <person name="Nedelcu A.M."/>
            <person name="Niyogi K."/>
            <person name="Novoselov S.V."/>
            <person name="Paulsen I.T."/>
            <person name="Pazour G."/>
            <person name="Purton S."/>
            <person name="Ral J.P."/>
            <person name="Riano-Pachon D.M."/>
            <person name="Riekhof W."/>
            <person name="Rymarquis L."/>
            <person name="Schroda M."/>
            <person name="Stern D."/>
            <person name="Umen J."/>
            <person name="Willows R."/>
            <person name="Wilson N."/>
            <person name="Zimmer S.L."/>
            <person name="Allmer J."/>
            <person name="Balk J."/>
            <person name="Bisova K."/>
            <person name="Chen C.J."/>
            <person name="Elias M."/>
            <person name="Gendler K."/>
            <person name="Hauser C."/>
            <person name="Lamb M.R."/>
            <person name="Ledford H."/>
            <person name="Long J.C."/>
            <person name="Minagawa J."/>
            <person name="Page M.D."/>
            <person name="Pan J."/>
            <person name="Pootakham W."/>
            <person name="Roje S."/>
            <person name="Rose A."/>
            <person name="Stahlberg E."/>
            <person name="Terauchi A.M."/>
            <person name="Yang P."/>
            <person name="Ball S."/>
            <person name="Bowler C."/>
            <person name="Dieckmann C.L."/>
            <person name="Gladyshev V.N."/>
            <person name="Green P."/>
            <person name="Jorgensen R."/>
            <person name="Mayfield S."/>
            <person name="Mueller-Roeber B."/>
            <person name="Rajamani S."/>
            <person name="Sayre R.T."/>
            <person name="Brokstein P."/>
            <person name="Dubchak I."/>
            <person name="Goodstein D."/>
            <person name="Hornick L."/>
            <person name="Huang Y.W."/>
            <person name="Jhaveri J."/>
            <person name="Luo Y."/>
            <person name="Martinez D."/>
            <person name="Ngau W.C."/>
            <person name="Otillar B."/>
            <person name="Poliakov A."/>
            <person name="Porter A."/>
            <person name="Szajkowski L."/>
            <person name="Werner G."/>
            <person name="Zhou K."/>
            <person name="Grigoriev I.V."/>
            <person name="Rokhsar D.S."/>
            <person name="Grossman A.R."/>
        </authorList>
    </citation>
    <scope>NUCLEOTIDE SEQUENCE [LARGE SCALE GENOMIC DNA]</scope>
    <source>
        <strain evidence="3">CC-503</strain>
    </source>
</reference>
<dbReference type="Proteomes" id="UP000006906">
    <property type="component" value="Chromosome 8"/>
</dbReference>
<dbReference type="InParanoid" id="A0A2K3DIA0"/>
<evidence type="ECO:0000313" key="2">
    <source>
        <dbReference type="EMBL" id="PNW80264.1"/>
    </source>
</evidence>
<feature type="region of interest" description="Disordered" evidence="1">
    <location>
        <begin position="232"/>
        <end position="258"/>
    </location>
</feature>
<organism evidence="2 3">
    <name type="scientific">Chlamydomonas reinhardtii</name>
    <name type="common">Chlamydomonas smithii</name>
    <dbReference type="NCBI Taxonomy" id="3055"/>
    <lineage>
        <taxon>Eukaryota</taxon>
        <taxon>Viridiplantae</taxon>
        <taxon>Chlorophyta</taxon>
        <taxon>core chlorophytes</taxon>
        <taxon>Chlorophyceae</taxon>
        <taxon>CS clade</taxon>
        <taxon>Chlamydomonadales</taxon>
        <taxon>Chlamydomonadaceae</taxon>
        <taxon>Chlamydomonas</taxon>
    </lineage>
</organism>
<gene>
    <name evidence="2" type="ORF">CHLRE_08g384550v5</name>
</gene>
<protein>
    <submittedName>
        <fullName evidence="2">Uncharacterized protein</fullName>
    </submittedName>
</protein>
<dbReference type="Gramene" id="PNW80264">
    <property type="protein sequence ID" value="PNW80264"/>
    <property type="gene ID" value="CHLRE_08g384550v5"/>
</dbReference>
<dbReference type="EMBL" id="CM008969">
    <property type="protein sequence ID" value="PNW80264.1"/>
    <property type="molecule type" value="Genomic_DNA"/>
</dbReference>
<feature type="region of interest" description="Disordered" evidence="1">
    <location>
        <begin position="695"/>
        <end position="725"/>
    </location>
</feature>
<accession>A0A2K3DIA0</accession>
<dbReference type="GeneID" id="66054541"/>
<dbReference type="KEGG" id="cre:CHLRE_08g384550v5"/>
<feature type="region of interest" description="Disordered" evidence="1">
    <location>
        <begin position="358"/>
        <end position="392"/>
    </location>
</feature>
<dbReference type="AlphaFoldDB" id="A0A2K3DIA0"/>
<evidence type="ECO:0000313" key="3">
    <source>
        <dbReference type="Proteomes" id="UP000006906"/>
    </source>
</evidence>
<dbReference type="OrthoDB" id="545134at2759"/>
<dbReference type="RefSeq" id="XP_042922345.1">
    <property type="nucleotide sequence ID" value="XM_043065344.1"/>
</dbReference>
<keyword evidence="3" id="KW-1185">Reference proteome</keyword>
<feature type="region of interest" description="Disordered" evidence="1">
    <location>
        <begin position="1"/>
        <end position="29"/>
    </location>
</feature>
<feature type="compositionally biased region" description="Low complexity" evidence="1">
    <location>
        <begin position="358"/>
        <end position="385"/>
    </location>
</feature>
<name>A0A2K3DIA0_CHLRE</name>
<feature type="compositionally biased region" description="Low complexity" evidence="1">
    <location>
        <begin position="702"/>
        <end position="718"/>
    </location>
</feature>